<dbReference type="Proteomes" id="UP001220610">
    <property type="component" value="Chromosome"/>
</dbReference>
<feature type="transmembrane region" description="Helical" evidence="2">
    <location>
        <begin position="6"/>
        <end position="29"/>
    </location>
</feature>
<evidence type="ECO:0000256" key="2">
    <source>
        <dbReference type="SAM" id="Phobius"/>
    </source>
</evidence>
<feature type="region of interest" description="Disordered" evidence="1">
    <location>
        <begin position="45"/>
        <end position="67"/>
    </location>
</feature>
<dbReference type="AlphaFoldDB" id="A0AAJ5WST2"/>
<dbReference type="EMBL" id="CP119311">
    <property type="protein sequence ID" value="WEK36115.1"/>
    <property type="molecule type" value="Genomic_DNA"/>
</dbReference>
<keyword evidence="2" id="KW-0472">Membrane</keyword>
<keyword evidence="2" id="KW-1133">Transmembrane helix</keyword>
<accession>A0AAJ5WST2</accession>
<feature type="compositionally biased region" description="Acidic residues" evidence="1">
    <location>
        <begin position="52"/>
        <end position="61"/>
    </location>
</feature>
<gene>
    <name evidence="3" type="ORF">P0Y53_01260</name>
</gene>
<protein>
    <submittedName>
        <fullName evidence="3">Uncharacterized protein</fullName>
    </submittedName>
</protein>
<reference evidence="3" key="1">
    <citation type="submission" date="2023-03" db="EMBL/GenBank/DDBJ databases">
        <title>Andean soil-derived lignocellulolytic bacterial consortium as a source of novel taxa and putative plastic-active enzymes.</title>
        <authorList>
            <person name="Diaz-Garcia L."/>
            <person name="Chuvochina M."/>
            <person name="Feuerriegel G."/>
            <person name="Bunk B."/>
            <person name="Sproer C."/>
            <person name="Streit W.R."/>
            <person name="Rodriguez L.M."/>
            <person name="Overmann J."/>
            <person name="Jimenez D.J."/>
        </authorList>
    </citation>
    <scope>NUCLEOTIDE SEQUENCE</scope>
    <source>
        <strain evidence="3">MAG 7</strain>
    </source>
</reference>
<proteinExistence type="predicted"/>
<evidence type="ECO:0000256" key="1">
    <source>
        <dbReference type="SAM" id="MobiDB-lite"/>
    </source>
</evidence>
<evidence type="ECO:0000313" key="4">
    <source>
        <dbReference type="Proteomes" id="UP001220610"/>
    </source>
</evidence>
<organism evidence="3 4">
    <name type="scientific">Candidatus Pseudobacter hemicellulosilyticus</name>
    <dbReference type="NCBI Taxonomy" id="3121375"/>
    <lineage>
        <taxon>Bacteria</taxon>
        <taxon>Pseudomonadati</taxon>
        <taxon>Bacteroidota</taxon>
        <taxon>Chitinophagia</taxon>
        <taxon>Chitinophagales</taxon>
        <taxon>Chitinophagaceae</taxon>
        <taxon>Pseudobacter</taxon>
    </lineage>
</organism>
<sequence>MFKGISWGAFLAVVLVSVLIYYLILAILYRKTLIAWFTKRLGGEKKSGEEAGEKEEEGISEDEQRQAEEALNELEVKIAQLRKVLAEAGKGADKQALLKRIADAMANYDGLHRPAFRHALNNFICQYTEEFCDLVIQEEELEELWNQE</sequence>
<evidence type="ECO:0000313" key="3">
    <source>
        <dbReference type="EMBL" id="WEK36115.1"/>
    </source>
</evidence>
<keyword evidence="2" id="KW-0812">Transmembrane</keyword>
<name>A0AAJ5WST2_9BACT</name>